<dbReference type="InterPro" id="IPR040758">
    <property type="entry name" value="PrmC_N"/>
</dbReference>
<evidence type="ECO:0000256" key="4">
    <source>
        <dbReference type="ARBA" id="ARBA00048391"/>
    </source>
</evidence>
<dbReference type="NCBIfam" id="TIGR00536">
    <property type="entry name" value="hemK_fam"/>
    <property type="match status" value="1"/>
</dbReference>
<dbReference type="NCBIfam" id="TIGR03534">
    <property type="entry name" value="RF_mod_PrmC"/>
    <property type="match status" value="1"/>
</dbReference>
<dbReference type="AlphaFoldDB" id="A0A091C955"/>
<dbReference type="Proteomes" id="UP000029380">
    <property type="component" value="Unassembled WGS sequence"/>
</dbReference>
<dbReference type="InterPro" id="IPR007848">
    <property type="entry name" value="Small_mtfrase_dom"/>
</dbReference>
<dbReference type="GO" id="GO:0032259">
    <property type="term" value="P:methylation"/>
    <property type="evidence" value="ECO:0007669"/>
    <property type="project" value="UniProtKB-KW"/>
</dbReference>
<proteinExistence type="inferred from homology"/>
<feature type="binding site" evidence="5">
    <location>
        <position position="176"/>
    </location>
    <ligand>
        <name>S-adenosyl-L-methionine</name>
        <dbReference type="ChEBI" id="CHEBI:59789"/>
    </ligand>
</feature>
<dbReference type="Pfam" id="PF17827">
    <property type="entry name" value="PrmC_N"/>
    <property type="match status" value="1"/>
</dbReference>
<keyword evidence="2 5" id="KW-0808">Transferase</keyword>
<dbReference type="Pfam" id="PF05175">
    <property type="entry name" value="MTS"/>
    <property type="match status" value="1"/>
</dbReference>
<feature type="binding site" evidence="5">
    <location>
        <position position="135"/>
    </location>
    <ligand>
        <name>S-adenosyl-L-methionine</name>
        <dbReference type="ChEBI" id="CHEBI:59789"/>
    </ligand>
</feature>
<dbReference type="PANTHER" id="PTHR18895">
    <property type="entry name" value="HEMK METHYLTRANSFERASE"/>
    <property type="match status" value="1"/>
</dbReference>
<comment type="caution">
    <text evidence="5">Lacks conserved residue(s) required for the propagation of feature annotation.</text>
</comment>
<comment type="catalytic activity">
    <reaction evidence="4 5">
        <text>L-glutaminyl-[peptide chain release factor] + S-adenosyl-L-methionine = N(5)-methyl-L-glutaminyl-[peptide chain release factor] + S-adenosyl-L-homocysteine + H(+)</text>
        <dbReference type="Rhea" id="RHEA:42896"/>
        <dbReference type="Rhea" id="RHEA-COMP:10271"/>
        <dbReference type="Rhea" id="RHEA-COMP:10272"/>
        <dbReference type="ChEBI" id="CHEBI:15378"/>
        <dbReference type="ChEBI" id="CHEBI:30011"/>
        <dbReference type="ChEBI" id="CHEBI:57856"/>
        <dbReference type="ChEBI" id="CHEBI:59789"/>
        <dbReference type="ChEBI" id="CHEBI:61891"/>
        <dbReference type="EC" id="2.1.1.297"/>
    </reaction>
</comment>
<dbReference type="InterPro" id="IPR004556">
    <property type="entry name" value="HemK-like"/>
</dbReference>
<accession>A0A091C955</accession>
<name>A0A091C955_9ENTE</name>
<comment type="similarity">
    <text evidence="5">Belongs to the protein N5-glutamine methyltransferase family. PrmC subfamily.</text>
</comment>
<dbReference type="PATRIC" id="fig|1302649.3.peg.182"/>
<evidence type="ECO:0000313" key="9">
    <source>
        <dbReference type="Proteomes" id="UP000029380"/>
    </source>
</evidence>
<comment type="function">
    <text evidence="5">Methylates the class 1 translation termination release factors RF1/PrfA and RF2/PrfB on the glutamine residue of the universally conserved GGQ motif.</text>
</comment>
<feature type="domain" description="Release factor glutamine methyltransferase N-terminal" evidence="7">
    <location>
        <begin position="24"/>
        <end position="65"/>
    </location>
</feature>
<gene>
    <name evidence="5" type="primary">prmC</name>
    <name evidence="8" type="ORF">TMUPMC115_0181</name>
</gene>
<dbReference type="EC" id="2.1.1.297" evidence="5"/>
<evidence type="ECO:0000313" key="8">
    <source>
        <dbReference type="EMBL" id="KFN93584.1"/>
    </source>
</evidence>
<feature type="binding site" evidence="5">
    <location>
        <begin position="112"/>
        <end position="116"/>
    </location>
    <ligand>
        <name>S-adenosyl-L-methionine</name>
        <dbReference type="ChEBI" id="CHEBI:59789"/>
    </ligand>
</feature>
<dbReference type="SUPFAM" id="SSF53335">
    <property type="entry name" value="S-adenosyl-L-methionine-dependent methyltransferases"/>
    <property type="match status" value="1"/>
</dbReference>
<evidence type="ECO:0000256" key="5">
    <source>
        <dbReference type="HAMAP-Rule" id="MF_02126"/>
    </source>
</evidence>
<evidence type="ECO:0000259" key="7">
    <source>
        <dbReference type="Pfam" id="PF17827"/>
    </source>
</evidence>
<dbReference type="EMBL" id="JPVU01000023">
    <property type="protein sequence ID" value="KFN93584.1"/>
    <property type="molecule type" value="Genomic_DNA"/>
</dbReference>
<evidence type="ECO:0000256" key="1">
    <source>
        <dbReference type="ARBA" id="ARBA00022603"/>
    </source>
</evidence>
<comment type="caution">
    <text evidence="8">The sequence shown here is derived from an EMBL/GenBank/DDBJ whole genome shotgun (WGS) entry which is preliminary data.</text>
</comment>
<evidence type="ECO:0000256" key="3">
    <source>
        <dbReference type="ARBA" id="ARBA00022691"/>
    </source>
</evidence>
<organism evidence="8 9">
    <name type="scientific">Tetragenococcus muriaticus PMC-11-5</name>
    <dbReference type="NCBI Taxonomy" id="1302649"/>
    <lineage>
        <taxon>Bacteria</taxon>
        <taxon>Bacillati</taxon>
        <taxon>Bacillota</taxon>
        <taxon>Bacilli</taxon>
        <taxon>Lactobacillales</taxon>
        <taxon>Enterococcaceae</taxon>
        <taxon>Tetragenococcus</taxon>
    </lineage>
</organism>
<dbReference type="InterPro" id="IPR029063">
    <property type="entry name" value="SAM-dependent_MTases_sf"/>
</dbReference>
<evidence type="ECO:0000256" key="2">
    <source>
        <dbReference type="ARBA" id="ARBA00022679"/>
    </source>
</evidence>
<reference evidence="8 9" key="1">
    <citation type="submission" date="2014-08" db="EMBL/GenBank/DDBJ databases">
        <title>Genome sequence of Tetragenococcus muriaticus.</title>
        <authorList>
            <person name="Chuea-nongthon C."/>
            <person name="Rodtong S."/>
            <person name="Yongsawatdigul J."/>
            <person name="Steele J.L."/>
            <person name="Liu X.-y."/>
            <person name="Speers J."/>
            <person name="Glasner J.D."/>
            <person name="Neeno-Eckwall E.C."/>
        </authorList>
    </citation>
    <scope>NUCLEOTIDE SEQUENCE [LARGE SCALE GENOMIC DNA]</scope>
    <source>
        <strain evidence="8 9">PMC-11-5</strain>
    </source>
</reference>
<feature type="binding site" evidence="5">
    <location>
        <begin position="176"/>
        <end position="179"/>
    </location>
    <ligand>
        <name>substrate</name>
    </ligand>
</feature>
<dbReference type="Gene3D" id="3.40.50.150">
    <property type="entry name" value="Vaccinia Virus protein VP39"/>
    <property type="match status" value="1"/>
</dbReference>
<feature type="domain" description="Methyltransferase small" evidence="6">
    <location>
        <begin position="101"/>
        <end position="184"/>
    </location>
</feature>
<dbReference type="Gene3D" id="1.10.8.10">
    <property type="entry name" value="DNA helicase RuvA subunit, C-terminal domain"/>
    <property type="match status" value="1"/>
</dbReference>
<dbReference type="HAMAP" id="MF_02126">
    <property type="entry name" value="RF_methyltr_PrmC"/>
    <property type="match status" value="1"/>
</dbReference>
<sequence>MGFFFFGRARKRRLCYFYVFLGRKKWTKTDWLLHMKEKMPQGEQTQLKQDLNDLLDDYPPQYLLGYEEFYGRLFKVNSATLIPRPETEELVKWCLQNTKNQKEEKVHVVDVGTGTGAISTTLKLERPQWQVDAVDVSKEALEIAQLNSYMLGADVNFYLGNTLDPISTSIDILIANPPYISQDEWSVMDESVRRFEPKLALFAENDGLANYQKIAQQAQEKLSHHGKIFLEIGFNQGAAVEQIFQKEFPYRKIHRKKDLAGQERMVLVH</sequence>
<evidence type="ECO:0000259" key="6">
    <source>
        <dbReference type="Pfam" id="PF05175"/>
    </source>
</evidence>
<keyword evidence="3 5" id="KW-0949">S-adenosyl-L-methionine</keyword>
<dbReference type="GO" id="GO:0102559">
    <property type="term" value="F:peptide chain release factor N(5)-glutamine methyltransferase activity"/>
    <property type="evidence" value="ECO:0007669"/>
    <property type="project" value="UniProtKB-EC"/>
</dbReference>
<protein>
    <recommendedName>
        <fullName evidence="5">Release factor glutamine methyltransferase</fullName>
        <shortName evidence="5">RF MTase</shortName>
        <ecNumber evidence="5">2.1.1.297</ecNumber>
    </recommendedName>
    <alternativeName>
        <fullName evidence="5">N5-glutamine methyltransferase PrmC</fullName>
    </alternativeName>
    <alternativeName>
        <fullName evidence="5">Protein-(glutamine-N5) MTase PrmC</fullName>
    </alternativeName>
    <alternativeName>
        <fullName evidence="5">Protein-glutamine N-methyltransferase PrmC</fullName>
    </alternativeName>
</protein>
<dbReference type="InterPro" id="IPR019874">
    <property type="entry name" value="RF_methyltr_PrmC"/>
</dbReference>
<dbReference type="InterPro" id="IPR002052">
    <property type="entry name" value="DNA_methylase_N6_adenine_CS"/>
</dbReference>
<dbReference type="InterPro" id="IPR050320">
    <property type="entry name" value="N5-glutamine_MTase"/>
</dbReference>
<dbReference type="CDD" id="cd02440">
    <property type="entry name" value="AdoMet_MTases"/>
    <property type="match status" value="1"/>
</dbReference>
<dbReference type="PROSITE" id="PS00092">
    <property type="entry name" value="N6_MTASE"/>
    <property type="match status" value="1"/>
</dbReference>
<keyword evidence="1 5" id="KW-0489">Methyltransferase</keyword>
<dbReference type="PANTHER" id="PTHR18895:SF74">
    <property type="entry name" value="MTRF1L RELEASE FACTOR GLUTAMINE METHYLTRANSFERASE"/>
    <property type="match status" value="1"/>
</dbReference>
<dbReference type="GO" id="GO:0003676">
    <property type="term" value="F:nucleic acid binding"/>
    <property type="evidence" value="ECO:0007669"/>
    <property type="project" value="InterPro"/>
</dbReference>